<dbReference type="AlphaFoldDB" id="A0A8K1GFJ3"/>
<sequence length="142" mass="16270">MGFEKLLSKNLYFALISTMPVTAIQRDPNRLLWWPHVNLMKFNKAKCEILCLGRGNLRNTHRLGREVFGSSPEEKDLEVMADEKLNMSQQCAFPAQKANASKGAWPAGQRRTIYPELKQGKNEPFNPMEETALKLYTEPIVF</sequence>
<gene>
    <name evidence="1" type="ORF">HGM15179_009937</name>
</gene>
<dbReference type="PANTHER" id="PTHR33332">
    <property type="entry name" value="REVERSE TRANSCRIPTASE DOMAIN-CONTAINING PROTEIN"/>
    <property type="match status" value="1"/>
</dbReference>
<evidence type="ECO:0000313" key="1">
    <source>
        <dbReference type="EMBL" id="TRZ17168.1"/>
    </source>
</evidence>
<comment type="caution">
    <text evidence="1">The sequence shown here is derived from an EMBL/GenBank/DDBJ whole genome shotgun (WGS) entry which is preliminary data.</text>
</comment>
<organism evidence="1 2">
    <name type="scientific">Zosterops borbonicus</name>
    <dbReference type="NCBI Taxonomy" id="364589"/>
    <lineage>
        <taxon>Eukaryota</taxon>
        <taxon>Metazoa</taxon>
        <taxon>Chordata</taxon>
        <taxon>Craniata</taxon>
        <taxon>Vertebrata</taxon>
        <taxon>Euteleostomi</taxon>
        <taxon>Archelosauria</taxon>
        <taxon>Archosauria</taxon>
        <taxon>Dinosauria</taxon>
        <taxon>Saurischia</taxon>
        <taxon>Theropoda</taxon>
        <taxon>Coelurosauria</taxon>
        <taxon>Aves</taxon>
        <taxon>Neognathae</taxon>
        <taxon>Neoaves</taxon>
        <taxon>Telluraves</taxon>
        <taxon>Australaves</taxon>
        <taxon>Passeriformes</taxon>
        <taxon>Sylvioidea</taxon>
        <taxon>Zosteropidae</taxon>
        <taxon>Zosterops</taxon>
    </lineage>
</organism>
<evidence type="ECO:0000313" key="2">
    <source>
        <dbReference type="Proteomes" id="UP000796761"/>
    </source>
</evidence>
<accession>A0A8K1GFJ3</accession>
<name>A0A8K1GFJ3_9PASS</name>
<keyword evidence="2" id="KW-1185">Reference proteome</keyword>
<protein>
    <submittedName>
        <fullName evidence="1">Uncharacterized protein</fullName>
    </submittedName>
</protein>
<dbReference type="Proteomes" id="UP000796761">
    <property type="component" value="Unassembled WGS sequence"/>
</dbReference>
<reference evidence="1" key="1">
    <citation type="submission" date="2019-04" db="EMBL/GenBank/DDBJ databases">
        <title>Genome assembly of Zosterops borbonicus 15179.</title>
        <authorList>
            <person name="Leroy T."/>
            <person name="Anselmetti Y."/>
            <person name="Tilak M.-K."/>
            <person name="Nabholz B."/>
        </authorList>
    </citation>
    <scope>NUCLEOTIDE SEQUENCE</scope>
    <source>
        <strain evidence="1">HGM_15179</strain>
        <tissue evidence="1">Muscle</tissue>
    </source>
</reference>
<proteinExistence type="predicted"/>
<dbReference type="EMBL" id="SWJQ01000282">
    <property type="protein sequence ID" value="TRZ17168.1"/>
    <property type="molecule type" value="Genomic_DNA"/>
</dbReference>